<dbReference type="InterPro" id="IPR000073">
    <property type="entry name" value="AB_hydrolase_1"/>
</dbReference>
<dbReference type="PANTHER" id="PTHR46118">
    <property type="entry name" value="PROTEIN ABHD11"/>
    <property type="match status" value="1"/>
</dbReference>
<dbReference type="GO" id="GO:0016787">
    <property type="term" value="F:hydrolase activity"/>
    <property type="evidence" value="ECO:0007669"/>
    <property type="project" value="UniProtKB-KW"/>
</dbReference>
<gene>
    <name evidence="3" type="ORF">K1J50_04680</name>
</gene>
<dbReference type="Proteomes" id="UP001519924">
    <property type="component" value="Unassembled WGS sequence"/>
</dbReference>
<proteinExistence type="predicted"/>
<evidence type="ECO:0000313" key="3">
    <source>
        <dbReference type="EMBL" id="MBW8268775.1"/>
    </source>
</evidence>
<dbReference type="Pfam" id="PF00561">
    <property type="entry name" value="Abhydrolase_1"/>
    <property type="match status" value="1"/>
</dbReference>
<dbReference type="Gene3D" id="3.40.50.1820">
    <property type="entry name" value="alpha/beta hydrolase"/>
    <property type="match status" value="1"/>
</dbReference>
<feature type="domain" description="AB hydrolase-1" evidence="2">
    <location>
        <begin position="13"/>
        <end position="243"/>
    </location>
</feature>
<sequence length="257" mass="27397">MRLNWVEAGEGSPVALLHGLFGAAQNFGAVQKALAAAGHRVLALDLRNHGASPHAPGMDYPTMAADVAETLAAARALPAAVLGHSMGGKVAMMLALTRPAAVARLVVADVAPVRYPPRLRGYVEAMRALPLRPGLTRREADAALAAAVPEAAVRGFLLQNLRFETDPPRWRLGLAEIAQAMPEIESFDGVPEGARYEGPVLAIAGERSDYIRPEHHARFRALFPNVRFATVPQAGHWLHAENPQGFLALVAPFLAEG</sequence>
<comment type="caution">
    <text evidence="3">The sequence shown here is derived from an EMBL/GenBank/DDBJ whole genome shotgun (WGS) entry which is preliminary data.</text>
</comment>
<dbReference type="RefSeq" id="WP_220116276.1">
    <property type="nucleotide sequence ID" value="NZ_JAHZUY010000006.1"/>
</dbReference>
<accession>A0ABS7EZG0</accession>
<evidence type="ECO:0000259" key="2">
    <source>
        <dbReference type="Pfam" id="PF00561"/>
    </source>
</evidence>
<evidence type="ECO:0000256" key="1">
    <source>
        <dbReference type="ARBA" id="ARBA00022801"/>
    </source>
</evidence>
<name>A0ABS7EZG0_9PROT</name>
<dbReference type="InterPro" id="IPR000639">
    <property type="entry name" value="Epox_hydrolase-like"/>
</dbReference>
<dbReference type="PRINTS" id="PR00412">
    <property type="entry name" value="EPOXHYDRLASE"/>
</dbReference>
<evidence type="ECO:0000313" key="4">
    <source>
        <dbReference type="Proteomes" id="UP001519924"/>
    </source>
</evidence>
<keyword evidence="1 3" id="KW-0378">Hydrolase</keyword>
<dbReference type="PRINTS" id="PR00111">
    <property type="entry name" value="ABHYDROLASE"/>
</dbReference>
<dbReference type="PANTHER" id="PTHR46118:SF4">
    <property type="entry name" value="PROTEIN ABHD11"/>
    <property type="match status" value="1"/>
</dbReference>
<keyword evidence="4" id="KW-1185">Reference proteome</keyword>
<dbReference type="EMBL" id="JAHZUY010000006">
    <property type="protein sequence ID" value="MBW8268775.1"/>
    <property type="molecule type" value="Genomic_DNA"/>
</dbReference>
<dbReference type="InterPro" id="IPR029058">
    <property type="entry name" value="AB_hydrolase_fold"/>
</dbReference>
<dbReference type="SUPFAM" id="SSF53474">
    <property type="entry name" value="alpha/beta-Hydrolases"/>
    <property type="match status" value="1"/>
</dbReference>
<protein>
    <submittedName>
        <fullName evidence="3">Alpha/beta fold hydrolase</fullName>
    </submittedName>
</protein>
<organism evidence="3 4">
    <name type="scientific">Caldovatus aquaticus</name>
    <dbReference type="NCBI Taxonomy" id="2865671"/>
    <lineage>
        <taxon>Bacteria</taxon>
        <taxon>Pseudomonadati</taxon>
        <taxon>Pseudomonadota</taxon>
        <taxon>Alphaproteobacteria</taxon>
        <taxon>Acetobacterales</taxon>
        <taxon>Roseomonadaceae</taxon>
        <taxon>Caldovatus</taxon>
    </lineage>
</organism>
<reference evidence="3 4" key="1">
    <citation type="submission" date="2021-08" db="EMBL/GenBank/DDBJ databases">
        <title>Caldovatus sediminis gen. nov., sp. nov., a moderately thermophilic bacterium isolated from a hot spring.</title>
        <authorList>
            <person name="Hu C.-J."/>
            <person name="Li W.-J."/>
            <person name="Xian W.-D."/>
        </authorList>
    </citation>
    <scope>NUCLEOTIDE SEQUENCE [LARGE SCALE GENOMIC DNA]</scope>
    <source>
        <strain evidence="3 4">SYSU G05006</strain>
    </source>
</reference>